<evidence type="ECO:0008006" key="3">
    <source>
        <dbReference type="Google" id="ProtNLM"/>
    </source>
</evidence>
<evidence type="ECO:0000313" key="1">
    <source>
        <dbReference type="EMBL" id="GAA4059215.1"/>
    </source>
</evidence>
<dbReference type="Proteomes" id="UP001500426">
    <property type="component" value="Unassembled WGS sequence"/>
</dbReference>
<keyword evidence="2" id="KW-1185">Reference proteome</keyword>
<protein>
    <recommendedName>
        <fullName evidence="3">DUF5655 domain-containing protein</fullName>
    </recommendedName>
</protein>
<sequence>MADWINYIARKKNVSEIEIDILNKKVTPTEVNIQPLIADLEKLKNIIQAELKSCGFEMSFITIAKMRFEIPFNSPNTNPIVYCYPFLEDEKGKIYKPKNRIVEVAYEVNFNPIKKVRYLIMEKINRLVK</sequence>
<organism evidence="1 2">
    <name type="scientific">Flavobacterium chungnamense</name>
    <dbReference type="NCBI Taxonomy" id="706182"/>
    <lineage>
        <taxon>Bacteria</taxon>
        <taxon>Pseudomonadati</taxon>
        <taxon>Bacteroidota</taxon>
        <taxon>Flavobacteriia</taxon>
        <taxon>Flavobacteriales</taxon>
        <taxon>Flavobacteriaceae</taxon>
        <taxon>Flavobacterium</taxon>
    </lineage>
</organism>
<comment type="caution">
    <text evidence="1">The sequence shown here is derived from an EMBL/GenBank/DDBJ whole genome shotgun (WGS) entry which is preliminary data.</text>
</comment>
<reference evidence="2" key="1">
    <citation type="journal article" date="2019" name="Int. J. Syst. Evol. Microbiol.">
        <title>The Global Catalogue of Microorganisms (GCM) 10K type strain sequencing project: providing services to taxonomists for standard genome sequencing and annotation.</title>
        <authorList>
            <consortium name="The Broad Institute Genomics Platform"/>
            <consortium name="The Broad Institute Genome Sequencing Center for Infectious Disease"/>
            <person name="Wu L."/>
            <person name="Ma J."/>
        </authorList>
    </citation>
    <scope>NUCLEOTIDE SEQUENCE [LARGE SCALE GENOMIC DNA]</scope>
    <source>
        <strain evidence="2">JCM 17068</strain>
    </source>
</reference>
<dbReference type="EMBL" id="BAABCS010000031">
    <property type="protein sequence ID" value="GAA4059215.1"/>
    <property type="molecule type" value="Genomic_DNA"/>
</dbReference>
<proteinExistence type="predicted"/>
<gene>
    <name evidence="1" type="ORF">GCM10022388_27450</name>
</gene>
<dbReference type="RefSeq" id="WP_345095636.1">
    <property type="nucleotide sequence ID" value="NZ_BAABCS010000031.1"/>
</dbReference>
<accession>A0ABP7V480</accession>
<name>A0ABP7V480_9FLAO</name>
<evidence type="ECO:0000313" key="2">
    <source>
        <dbReference type="Proteomes" id="UP001500426"/>
    </source>
</evidence>